<reference evidence="4 5" key="1">
    <citation type="journal article" date="2014" name="Int. J. Syst. Evol. Microbiol.">
        <title>Complete genome sequence of Corynebacterium casei LMG S-19264T (=DSM 44701T), isolated from a smear-ripened cheese.</title>
        <authorList>
            <consortium name="US DOE Joint Genome Institute (JGI-PGF)"/>
            <person name="Walter F."/>
            <person name="Albersmeier A."/>
            <person name="Kalinowski J."/>
            <person name="Ruckert C."/>
        </authorList>
    </citation>
    <scope>NUCLEOTIDE SEQUENCE [LARGE SCALE GENOMIC DNA]</scope>
    <source>
        <strain evidence="4 5">CGMCC 4.7215</strain>
    </source>
</reference>
<dbReference type="SUPFAM" id="SSF53067">
    <property type="entry name" value="Actin-like ATPase domain"/>
    <property type="match status" value="1"/>
</dbReference>
<name>A0ABD5X618_9EURY</name>
<sequence length="666" mass="70152">MSTPSQVGVDVGGTFTDVVLVAEGTVTTAKVPTTDDQSVGVVHGIDVACKQAGVEPANIKQFRHAMTVATNAMLEDTGAKTALVTTAGFRDVLEIGRQDRPALYDHSVKRPEPLVPAERRYELDERATPDGIETPVDPDDVRDIAASLNEPESVAISFLHAYATPENEKVAADVLREELDIPVVASHETLTEFREYERTSTTVVDAYVTPTIAAYLDHLTERAADRHLDPPAVMQSNGGITDSDTLTEHAVTTVLSGPAAGVVGASLFESGHDGIITFDMGGTSSDVGLVCDGDIERTSEATIAGYPVHVPMVDIETVGAGGGSIAWVDDGGALRVGPKSAGAKPGPACYGHGGDKPTVTDANLVLGYLGADTELGEGLTLDKSVAHDVVSDLATEADLTDAVAAARGVHRVANATMARTIRTATVERGDDPREFGLVAFGGAGPMHAATLAADLGIESVRVPRASGVLSALGLLAADERHDSSRTFRGTLADLDNAAIEERYTDLEEAVGTTSTTDGLSITRQADLRYAGQSYELTIDISGTFDRDAVEARFHDAHERVRGYRLDEKHVELVTLRVTGSVSNPAPELAHNGKEDMPVGSREAFFDGEFRETPVYDRMTLAPETAVDGPALFEGGESTVVLPPGWTATVDDAGTLHMHGTQLGGNR</sequence>
<evidence type="ECO:0000259" key="3">
    <source>
        <dbReference type="Pfam" id="PF19278"/>
    </source>
</evidence>
<evidence type="ECO:0000259" key="2">
    <source>
        <dbReference type="Pfam" id="PF05378"/>
    </source>
</evidence>
<dbReference type="InterPro" id="IPR002821">
    <property type="entry name" value="Hydantoinase_A"/>
</dbReference>
<dbReference type="Proteomes" id="UP001596414">
    <property type="component" value="Unassembled WGS sequence"/>
</dbReference>
<dbReference type="AlphaFoldDB" id="A0ABD5X618"/>
<feature type="domain" description="Hydantoinase/oxoprolinase N-terminal" evidence="2">
    <location>
        <begin position="7"/>
        <end position="178"/>
    </location>
</feature>
<evidence type="ECO:0000313" key="5">
    <source>
        <dbReference type="Proteomes" id="UP001596414"/>
    </source>
</evidence>
<dbReference type="Pfam" id="PF05378">
    <property type="entry name" value="Hydant_A_N"/>
    <property type="match status" value="1"/>
</dbReference>
<proteinExistence type="predicted"/>
<accession>A0ABD5X618</accession>
<organism evidence="4 5">
    <name type="scientific">Halovenus rubra</name>
    <dbReference type="NCBI Taxonomy" id="869890"/>
    <lineage>
        <taxon>Archaea</taxon>
        <taxon>Methanobacteriati</taxon>
        <taxon>Methanobacteriota</taxon>
        <taxon>Stenosarchaea group</taxon>
        <taxon>Halobacteria</taxon>
        <taxon>Halobacteriales</taxon>
        <taxon>Haloarculaceae</taxon>
        <taxon>Halovenus</taxon>
    </lineage>
</organism>
<dbReference type="Pfam" id="PF01968">
    <property type="entry name" value="Hydantoinase_A"/>
    <property type="match status" value="1"/>
</dbReference>
<dbReference type="InterPro" id="IPR008040">
    <property type="entry name" value="Hydant_A_N"/>
</dbReference>
<dbReference type="EMBL" id="JBHSZQ010000011">
    <property type="protein sequence ID" value="MFC7125934.1"/>
    <property type="molecule type" value="Genomic_DNA"/>
</dbReference>
<gene>
    <name evidence="4" type="ORF">ACFQJ7_07745</name>
</gene>
<evidence type="ECO:0000259" key="1">
    <source>
        <dbReference type="Pfam" id="PF01968"/>
    </source>
</evidence>
<dbReference type="InterPro" id="IPR045079">
    <property type="entry name" value="Oxoprolinase-like"/>
</dbReference>
<dbReference type="InterPro" id="IPR049517">
    <property type="entry name" value="ACX-like_C"/>
</dbReference>
<dbReference type="RefSeq" id="WP_267638085.1">
    <property type="nucleotide sequence ID" value="NZ_JAODIY010000011.1"/>
</dbReference>
<evidence type="ECO:0000313" key="4">
    <source>
        <dbReference type="EMBL" id="MFC7125934.1"/>
    </source>
</evidence>
<dbReference type="PANTHER" id="PTHR11365:SF23">
    <property type="entry name" value="HYPOTHETICAL 5-OXOPROLINASE (EUROFUNG)-RELATED"/>
    <property type="match status" value="1"/>
</dbReference>
<protein>
    <submittedName>
        <fullName evidence="4">Hydantoinase/oxoprolinase family protein</fullName>
    </submittedName>
</protein>
<feature type="domain" description="Acetophenone carboxylase-like C-terminal" evidence="3">
    <location>
        <begin position="506"/>
        <end position="658"/>
    </location>
</feature>
<feature type="domain" description="Hydantoinase A/oxoprolinase" evidence="1">
    <location>
        <begin position="198"/>
        <end position="482"/>
    </location>
</feature>
<dbReference type="Pfam" id="PF19278">
    <property type="entry name" value="Hydant_A_C"/>
    <property type="match status" value="1"/>
</dbReference>
<dbReference type="InterPro" id="IPR043129">
    <property type="entry name" value="ATPase_NBD"/>
</dbReference>
<comment type="caution">
    <text evidence="4">The sequence shown here is derived from an EMBL/GenBank/DDBJ whole genome shotgun (WGS) entry which is preliminary data.</text>
</comment>
<dbReference type="PANTHER" id="PTHR11365">
    <property type="entry name" value="5-OXOPROLINASE RELATED"/>
    <property type="match status" value="1"/>
</dbReference>